<evidence type="ECO:0000313" key="2">
    <source>
        <dbReference type="EMBL" id="ESW11924.1"/>
    </source>
</evidence>
<dbReference type="EMBL" id="CM002295">
    <property type="protein sequence ID" value="ESW11924.1"/>
    <property type="molecule type" value="Genomic_DNA"/>
</dbReference>
<organism evidence="2 3">
    <name type="scientific">Phaseolus vulgaris</name>
    <name type="common">Kidney bean</name>
    <name type="synonym">French bean</name>
    <dbReference type="NCBI Taxonomy" id="3885"/>
    <lineage>
        <taxon>Eukaryota</taxon>
        <taxon>Viridiplantae</taxon>
        <taxon>Streptophyta</taxon>
        <taxon>Embryophyta</taxon>
        <taxon>Tracheophyta</taxon>
        <taxon>Spermatophyta</taxon>
        <taxon>Magnoliopsida</taxon>
        <taxon>eudicotyledons</taxon>
        <taxon>Gunneridae</taxon>
        <taxon>Pentapetalae</taxon>
        <taxon>rosids</taxon>
        <taxon>fabids</taxon>
        <taxon>Fabales</taxon>
        <taxon>Fabaceae</taxon>
        <taxon>Papilionoideae</taxon>
        <taxon>50 kb inversion clade</taxon>
        <taxon>NPAAA clade</taxon>
        <taxon>indigoferoid/millettioid clade</taxon>
        <taxon>Phaseoleae</taxon>
        <taxon>Phaseolus</taxon>
    </lineage>
</organism>
<evidence type="ECO:0000256" key="1">
    <source>
        <dbReference type="SAM" id="SignalP"/>
    </source>
</evidence>
<gene>
    <name evidence="2" type="ORF">PHAVU_008G070700g</name>
</gene>
<proteinExistence type="predicted"/>
<dbReference type="Proteomes" id="UP000000226">
    <property type="component" value="Chromosome 8"/>
</dbReference>
<sequence length="185" mass="20663">MASFLLFSFSSLCNKLSFLLIPPISKIFSYVAQQQEHQLMGNTFVVAITKNNVVNSSSPSLHCTHYARSGHTENICYWKHGFPSTNDNKGTCISSTKTNKIRTDCGRTGHIVEVCYQKQFSSRTKVLKCKESHVNNTVAGYIGATESDHQQTSDSRFSFHSSAVSSLDVFNTIVHSRQISSFFPH</sequence>
<keyword evidence="1" id="KW-0732">Signal</keyword>
<accession>V7B272</accession>
<dbReference type="AlphaFoldDB" id="V7B272"/>
<feature type="chain" id="PRO_5013379822" evidence="1">
    <location>
        <begin position="16"/>
        <end position="185"/>
    </location>
</feature>
<feature type="signal peptide" evidence="1">
    <location>
        <begin position="1"/>
        <end position="15"/>
    </location>
</feature>
<reference evidence="3" key="1">
    <citation type="journal article" date="2014" name="Nat. Genet.">
        <title>A reference genome for common bean and genome-wide analysis of dual domestications.</title>
        <authorList>
            <person name="Schmutz J."/>
            <person name="McClean P.E."/>
            <person name="Mamidi S."/>
            <person name="Wu G.A."/>
            <person name="Cannon S.B."/>
            <person name="Grimwood J."/>
            <person name="Jenkins J."/>
            <person name="Shu S."/>
            <person name="Song Q."/>
            <person name="Chavarro C."/>
            <person name="Torres-Torres M."/>
            <person name="Geffroy V."/>
            <person name="Moghaddam S.M."/>
            <person name="Gao D."/>
            <person name="Abernathy B."/>
            <person name="Barry K."/>
            <person name="Blair M."/>
            <person name="Brick M.A."/>
            <person name="Chovatia M."/>
            <person name="Gepts P."/>
            <person name="Goodstein D.M."/>
            <person name="Gonzales M."/>
            <person name="Hellsten U."/>
            <person name="Hyten D.L."/>
            <person name="Jia G."/>
            <person name="Kelly J.D."/>
            <person name="Kudrna D."/>
            <person name="Lee R."/>
            <person name="Richard M.M."/>
            <person name="Miklas P.N."/>
            <person name="Osorno J.M."/>
            <person name="Rodrigues J."/>
            <person name="Thareau V."/>
            <person name="Urrea C.A."/>
            <person name="Wang M."/>
            <person name="Yu Y."/>
            <person name="Zhang M."/>
            <person name="Wing R.A."/>
            <person name="Cregan P.B."/>
            <person name="Rokhsar D.S."/>
            <person name="Jackson S.A."/>
        </authorList>
    </citation>
    <scope>NUCLEOTIDE SEQUENCE [LARGE SCALE GENOMIC DNA]</scope>
    <source>
        <strain evidence="3">cv. G19833</strain>
    </source>
</reference>
<dbReference type="Gramene" id="ESW11924">
    <property type="protein sequence ID" value="ESW11924"/>
    <property type="gene ID" value="PHAVU_008G070700g"/>
</dbReference>
<name>V7B272_PHAVU</name>
<protein>
    <submittedName>
        <fullName evidence="2">Uncharacterized protein</fullName>
    </submittedName>
</protein>
<keyword evidence="3" id="KW-1185">Reference proteome</keyword>
<evidence type="ECO:0000313" key="3">
    <source>
        <dbReference type="Proteomes" id="UP000000226"/>
    </source>
</evidence>